<keyword evidence="4" id="KW-0808">Transferase</keyword>
<dbReference type="EC" id="2.7.13.3" evidence="2"/>
<dbReference type="Gene3D" id="3.30.565.10">
    <property type="entry name" value="Histidine kinase-like ATPase, C-terminal domain"/>
    <property type="match status" value="1"/>
</dbReference>
<dbReference type="InterPro" id="IPR001610">
    <property type="entry name" value="PAC"/>
</dbReference>
<dbReference type="InterPro" id="IPR003594">
    <property type="entry name" value="HATPase_dom"/>
</dbReference>
<dbReference type="InterPro" id="IPR052162">
    <property type="entry name" value="Sensor_kinase/Photoreceptor"/>
</dbReference>
<name>A0A7C3ZWP6_9CYAN</name>
<dbReference type="InterPro" id="IPR000014">
    <property type="entry name" value="PAS"/>
</dbReference>
<dbReference type="CDD" id="cd00130">
    <property type="entry name" value="PAS"/>
    <property type="match status" value="3"/>
</dbReference>
<feature type="domain" description="PAC" evidence="10">
    <location>
        <begin position="512"/>
        <end position="565"/>
    </location>
</feature>
<dbReference type="CDD" id="cd00082">
    <property type="entry name" value="HisKA"/>
    <property type="match status" value="1"/>
</dbReference>
<accession>A0A7C3ZWP6</accession>
<evidence type="ECO:0000256" key="4">
    <source>
        <dbReference type="ARBA" id="ARBA00022679"/>
    </source>
</evidence>
<feature type="domain" description="PAS" evidence="9">
    <location>
        <begin position="433"/>
        <end position="510"/>
    </location>
</feature>
<feature type="domain" description="Histidine kinase" evidence="8">
    <location>
        <begin position="606"/>
        <end position="862"/>
    </location>
</feature>
<dbReference type="InterPro" id="IPR036890">
    <property type="entry name" value="HATPase_C_sf"/>
</dbReference>
<dbReference type="InterPro" id="IPR036097">
    <property type="entry name" value="HisK_dim/P_sf"/>
</dbReference>
<dbReference type="Gene3D" id="3.30.450.20">
    <property type="entry name" value="PAS domain"/>
    <property type="match status" value="3"/>
</dbReference>
<dbReference type="GO" id="GO:0000155">
    <property type="term" value="F:phosphorelay sensor kinase activity"/>
    <property type="evidence" value="ECO:0007669"/>
    <property type="project" value="InterPro"/>
</dbReference>
<evidence type="ECO:0000256" key="2">
    <source>
        <dbReference type="ARBA" id="ARBA00012438"/>
    </source>
</evidence>
<keyword evidence="5" id="KW-0418">Kinase</keyword>
<sequence>MNAILTKFLKPTHLEYIVINREFLIEEATEGAAKFADGEGQIQGGRDVRDYFPELFGLEDILTDIFEGLQPNFDLKDIGRFHDSTQPLYFDLYIFNSSAAETNGQTNYLVIACEDATERTVLAQKLGQVANDYALLLNKLNSNKNYLKKIINSLKDALIVTDIEGNIKKNNPACWDLFGYNMAELLEQPISMLFENSAAYADVKNIEKLLNSEEDVEINCLTKAGEKICISFSCALVDANSEPKNFVWIGRDITQRKRYEQALYNLTNNLEKRVEERTAQLQRTARKLEAEMAERLYAETALEESESRLSNLLQSLQDVVWSFDPGESKVLYLNPAAEKLYGRAVAEFYKNSNLWVEVIAPEYRQEVEESISELVEQDNWELEYPIVRPDGEMRWVRSRSYLVRDAQGKAMRVDGITTDITERKRTEDALKASDRFIQRIAQTNPNFLYIYDIVEQNYVYANREIATFLGYPPEQQQQIETDIWENLLHPEDADKVREHHNRFDTAKEGEIVEISYRLRHASGEWRWFHSWDTVFAVTDNGLPEQILGTAADITERIKVMEYLQLSEAREREKANQLEAAMAELKRTQAQLVQSEKMVSLGNMVAGVAHEINNPVNFIYGNITHATDYANDLLELVKIYQESYPEPLPEIETALEEIDAEFLIEDFPKVLFSMKMGAERISEIVKSLRNFSRLDEADLKQVNIHEGIDSTLLILHNRLKAKSRRPDIAVVKNYGSMPPVMCYPGELNQVFMNVIGNAIDALEEASSGTKAGDKFEPTIWIETEMMASQRIGIKIRDNGLGIKPEAVCRLFDPFYTTKPPGKGTGLGLSICYQIVVERHGGSLHCSSRPGTGAEFTIEIPICAQIANGTRNR</sequence>
<dbReference type="EMBL" id="DSPX01000133">
    <property type="protein sequence ID" value="HGG01629.1"/>
    <property type="molecule type" value="Genomic_DNA"/>
</dbReference>
<evidence type="ECO:0000256" key="7">
    <source>
        <dbReference type="SAM" id="Coils"/>
    </source>
</evidence>
<evidence type="ECO:0000259" key="10">
    <source>
        <dbReference type="PROSITE" id="PS50113"/>
    </source>
</evidence>
<dbReference type="Gene3D" id="1.10.287.130">
    <property type="match status" value="1"/>
</dbReference>
<evidence type="ECO:0000256" key="6">
    <source>
        <dbReference type="ARBA" id="ARBA00023012"/>
    </source>
</evidence>
<feature type="domain" description="PAC" evidence="10">
    <location>
        <begin position="214"/>
        <end position="265"/>
    </location>
</feature>
<dbReference type="SMART" id="SM00091">
    <property type="entry name" value="PAS"/>
    <property type="match status" value="3"/>
</dbReference>
<evidence type="ECO:0000259" key="9">
    <source>
        <dbReference type="PROSITE" id="PS50112"/>
    </source>
</evidence>
<reference evidence="11" key="1">
    <citation type="journal article" date="2020" name="mSystems">
        <title>Genome- and Community-Level Interaction Insights into Carbon Utilization and Element Cycling Functions of Hydrothermarchaeota in Hydrothermal Sediment.</title>
        <authorList>
            <person name="Zhou Z."/>
            <person name="Liu Y."/>
            <person name="Xu W."/>
            <person name="Pan J."/>
            <person name="Luo Z.H."/>
            <person name="Li M."/>
        </authorList>
    </citation>
    <scope>NUCLEOTIDE SEQUENCE [LARGE SCALE GENOMIC DNA]</scope>
    <source>
        <strain evidence="11">SpSt-374</strain>
    </source>
</reference>
<dbReference type="Pfam" id="PF13426">
    <property type="entry name" value="PAS_9"/>
    <property type="match status" value="1"/>
</dbReference>
<dbReference type="Pfam" id="PF02518">
    <property type="entry name" value="HATPase_c"/>
    <property type="match status" value="1"/>
</dbReference>
<dbReference type="SMART" id="SM00086">
    <property type="entry name" value="PAC"/>
    <property type="match status" value="3"/>
</dbReference>
<feature type="domain" description="PAS" evidence="9">
    <location>
        <begin position="305"/>
        <end position="378"/>
    </location>
</feature>
<gene>
    <name evidence="11" type="ORF">ENR15_13515</name>
</gene>
<dbReference type="SUPFAM" id="SSF55785">
    <property type="entry name" value="PYP-like sensor domain (PAS domain)"/>
    <property type="match status" value="3"/>
</dbReference>
<evidence type="ECO:0000256" key="1">
    <source>
        <dbReference type="ARBA" id="ARBA00000085"/>
    </source>
</evidence>
<dbReference type="InterPro" id="IPR004358">
    <property type="entry name" value="Sig_transdc_His_kin-like_C"/>
</dbReference>
<dbReference type="PRINTS" id="PR00344">
    <property type="entry name" value="BCTRLSENSOR"/>
</dbReference>
<dbReference type="InterPro" id="IPR005467">
    <property type="entry name" value="His_kinase_dom"/>
</dbReference>
<evidence type="ECO:0000259" key="8">
    <source>
        <dbReference type="PROSITE" id="PS50109"/>
    </source>
</evidence>
<dbReference type="PROSITE" id="PS50113">
    <property type="entry name" value="PAC"/>
    <property type="match status" value="3"/>
</dbReference>
<evidence type="ECO:0000313" key="11">
    <source>
        <dbReference type="EMBL" id="HGG01629.1"/>
    </source>
</evidence>
<dbReference type="PROSITE" id="PS50112">
    <property type="entry name" value="PAS"/>
    <property type="match status" value="3"/>
</dbReference>
<comment type="catalytic activity">
    <reaction evidence="1">
        <text>ATP + protein L-histidine = ADP + protein N-phospho-L-histidine.</text>
        <dbReference type="EC" id="2.7.13.3"/>
    </reaction>
</comment>
<dbReference type="PANTHER" id="PTHR43304:SF1">
    <property type="entry name" value="PAC DOMAIN-CONTAINING PROTEIN"/>
    <property type="match status" value="1"/>
</dbReference>
<keyword evidence="7" id="KW-0175">Coiled coil</keyword>
<feature type="coiled-coil region" evidence="7">
    <location>
        <begin position="567"/>
        <end position="597"/>
    </location>
</feature>
<feature type="domain" description="PAC" evidence="10">
    <location>
        <begin position="380"/>
        <end position="432"/>
    </location>
</feature>
<proteinExistence type="predicted"/>
<dbReference type="InterPro" id="IPR003661">
    <property type="entry name" value="HisK_dim/P_dom"/>
</dbReference>
<dbReference type="PANTHER" id="PTHR43304">
    <property type="entry name" value="PHYTOCHROME-LIKE PROTEIN CPH1"/>
    <property type="match status" value="1"/>
</dbReference>
<dbReference type="SMART" id="SM00387">
    <property type="entry name" value="HATPase_c"/>
    <property type="match status" value="1"/>
</dbReference>
<dbReference type="AlphaFoldDB" id="A0A7C3ZWP6"/>
<dbReference type="InterPro" id="IPR035965">
    <property type="entry name" value="PAS-like_dom_sf"/>
</dbReference>
<keyword evidence="3" id="KW-0597">Phosphoprotein</keyword>
<organism evidence="11">
    <name type="scientific">Planktothricoides sp. SpSt-374</name>
    <dbReference type="NCBI Taxonomy" id="2282167"/>
    <lineage>
        <taxon>Bacteria</taxon>
        <taxon>Bacillati</taxon>
        <taxon>Cyanobacteriota</taxon>
        <taxon>Cyanophyceae</taxon>
        <taxon>Oscillatoriophycideae</taxon>
        <taxon>Oscillatoriales</taxon>
        <taxon>Oscillatoriaceae</taxon>
        <taxon>Planktothricoides</taxon>
    </lineage>
</organism>
<dbReference type="Pfam" id="PF08447">
    <property type="entry name" value="PAS_3"/>
    <property type="match status" value="2"/>
</dbReference>
<dbReference type="InterPro" id="IPR000700">
    <property type="entry name" value="PAS-assoc_C"/>
</dbReference>
<protein>
    <recommendedName>
        <fullName evidence="2">histidine kinase</fullName>
        <ecNumber evidence="2">2.7.13.3</ecNumber>
    </recommendedName>
</protein>
<dbReference type="SUPFAM" id="SSF55874">
    <property type="entry name" value="ATPase domain of HSP90 chaperone/DNA topoisomerase II/histidine kinase"/>
    <property type="match status" value="1"/>
</dbReference>
<dbReference type="PROSITE" id="PS50109">
    <property type="entry name" value="HIS_KIN"/>
    <property type="match status" value="1"/>
</dbReference>
<comment type="caution">
    <text evidence="11">The sequence shown here is derived from an EMBL/GenBank/DDBJ whole genome shotgun (WGS) entry which is preliminary data.</text>
</comment>
<dbReference type="InterPro" id="IPR013655">
    <property type="entry name" value="PAS_fold_3"/>
</dbReference>
<feature type="domain" description="PAS" evidence="9">
    <location>
        <begin position="143"/>
        <end position="213"/>
    </location>
</feature>
<dbReference type="SUPFAM" id="SSF47384">
    <property type="entry name" value="Homodimeric domain of signal transducing histidine kinase"/>
    <property type="match status" value="1"/>
</dbReference>
<evidence type="ECO:0000256" key="3">
    <source>
        <dbReference type="ARBA" id="ARBA00022553"/>
    </source>
</evidence>
<keyword evidence="6" id="KW-0902">Two-component regulatory system</keyword>
<dbReference type="NCBIfam" id="TIGR00229">
    <property type="entry name" value="sensory_box"/>
    <property type="match status" value="3"/>
</dbReference>
<evidence type="ECO:0000256" key="5">
    <source>
        <dbReference type="ARBA" id="ARBA00022777"/>
    </source>
</evidence>